<keyword evidence="4 6" id="KW-1133">Transmembrane helix</keyword>
<reference evidence="7 8" key="1">
    <citation type="journal article" date="2016" name="Front. Microbiol.">
        <title>Genome Sequence of Type Strains of Genus Stenotrophomonas.</title>
        <authorList>
            <person name="Patil P.P."/>
            <person name="Midha S."/>
            <person name="Kumar S."/>
            <person name="Patil P.B."/>
        </authorList>
    </citation>
    <scope>NUCLEOTIDE SEQUENCE [LARGE SCALE GENOMIC DNA]</scope>
    <source>
        <strain evidence="7 8">LMG 978</strain>
    </source>
</reference>
<feature type="transmembrane region" description="Helical" evidence="6">
    <location>
        <begin position="137"/>
        <end position="155"/>
    </location>
</feature>
<keyword evidence="3 6" id="KW-0812">Transmembrane</keyword>
<feature type="transmembrane region" description="Helical" evidence="6">
    <location>
        <begin position="191"/>
        <end position="211"/>
    </location>
</feature>
<evidence type="ECO:0000256" key="3">
    <source>
        <dbReference type="ARBA" id="ARBA00022692"/>
    </source>
</evidence>
<feature type="transmembrane region" description="Helical" evidence="6">
    <location>
        <begin position="432"/>
        <end position="449"/>
    </location>
</feature>
<dbReference type="PANTHER" id="PTHR30250">
    <property type="entry name" value="PST FAMILY PREDICTED COLANIC ACID TRANSPORTER"/>
    <property type="match status" value="1"/>
</dbReference>
<dbReference type="PANTHER" id="PTHR30250:SF11">
    <property type="entry name" value="O-ANTIGEN TRANSPORTER-RELATED"/>
    <property type="match status" value="1"/>
</dbReference>
<proteinExistence type="predicted"/>
<feature type="transmembrane region" description="Helical" evidence="6">
    <location>
        <begin position="370"/>
        <end position="393"/>
    </location>
</feature>
<evidence type="ECO:0000256" key="1">
    <source>
        <dbReference type="ARBA" id="ARBA00004651"/>
    </source>
</evidence>
<feature type="transmembrane region" description="Helical" evidence="6">
    <location>
        <begin position="161"/>
        <end position="179"/>
    </location>
</feature>
<evidence type="ECO:0000313" key="8">
    <source>
        <dbReference type="Proteomes" id="UP000051757"/>
    </source>
</evidence>
<evidence type="ECO:0000256" key="5">
    <source>
        <dbReference type="ARBA" id="ARBA00023136"/>
    </source>
</evidence>
<organism evidence="7 8">
    <name type="scientific">Stenotrophomonas beteli</name>
    <dbReference type="NCBI Taxonomy" id="3384461"/>
    <lineage>
        <taxon>Bacteria</taxon>
        <taxon>Pseudomonadati</taxon>
        <taxon>Pseudomonadota</taxon>
        <taxon>Gammaproteobacteria</taxon>
        <taxon>Lysobacterales</taxon>
        <taxon>Lysobacteraceae</taxon>
        <taxon>Stenotrophomonas</taxon>
        <taxon>Stenotrophomonas maltophilia group</taxon>
    </lineage>
</organism>
<feature type="transmembrane region" description="Helical" evidence="6">
    <location>
        <begin position="99"/>
        <end position="117"/>
    </location>
</feature>
<dbReference type="Proteomes" id="UP000051757">
    <property type="component" value="Unassembled WGS sequence"/>
</dbReference>
<name>A0A0R0B1D1_9GAMM</name>
<protein>
    <recommendedName>
        <fullName evidence="9">Polysaccharide biosynthesis protein</fullName>
    </recommendedName>
</protein>
<sequence length="461" mass="48834">MLMLVSLVLANLASLGIQFVIPRLLVPEEYTRFAMMWASGQLAAAVLFEWLRIGVVRYSTSDSRDPRQLPEALGALYLGVLGVAVVLAVLLLVTGDAGGAIFTAGFILFYACAQGAFDGQQASLRASFRNVRFSITWMARSILSFILTLAAASTFSDGRFALAGLIISFLVASLFAGSCPRSLRWPARSSVIFLMKFGLFAAAAGMISFALPLAARYAMVHYAGGAESAGALLAVDIAQKILMALGTAINLVLLQPVIGRVNLDPVEGRRHMAGHLVNVVALFSAAMVVLLYANRVMVTYFVPPAFLDSYSKVSLLAVISVVLVCLKSYGLDALFAIGGKTVYSVATSALALILFVLGCVGLYATQSIGLVSILIALLLALTVGVILAAWLAASKLSMKLPWAKLSRIFLVTFVALAASYCLAVYAGPVVQMLGMVMIVLVILCGYRSLGVGGPKQWLGHS</sequence>
<dbReference type="InterPro" id="IPR050833">
    <property type="entry name" value="Poly_Biosynth_Transport"/>
</dbReference>
<comment type="caution">
    <text evidence="7">The sequence shown here is derived from an EMBL/GenBank/DDBJ whole genome shotgun (WGS) entry which is preliminary data.</text>
</comment>
<dbReference type="EMBL" id="LLXV01000029">
    <property type="protein sequence ID" value="KRG50955.1"/>
    <property type="molecule type" value="Genomic_DNA"/>
</dbReference>
<evidence type="ECO:0000313" key="7">
    <source>
        <dbReference type="EMBL" id="KRG50955.1"/>
    </source>
</evidence>
<dbReference type="AlphaFoldDB" id="A0A0R0B1D1"/>
<feature type="transmembrane region" description="Helical" evidence="6">
    <location>
        <begin position="72"/>
        <end position="93"/>
    </location>
</feature>
<evidence type="ECO:0000256" key="6">
    <source>
        <dbReference type="SAM" id="Phobius"/>
    </source>
</evidence>
<comment type="subcellular location">
    <subcellularLocation>
        <location evidence="1">Cell membrane</location>
        <topology evidence="1">Multi-pass membrane protein</topology>
    </subcellularLocation>
</comment>
<dbReference type="GO" id="GO:0005886">
    <property type="term" value="C:plasma membrane"/>
    <property type="evidence" value="ECO:0007669"/>
    <property type="project" value="UniProtKB-SubCell"/>
</dbReference>
<keyword evidence="5 6" id="KW-0472">Membrane</keyword>
<feature type="transmembrane region" description="Helical" evidence="6">
    <location>
        <begin position="275"/>
        <end position="293"/>
    </location>
</feature>
<feature type="transmembrane region" description="Helical" evidence="6">
    <location>
        <begin position="313"/>
        <end position="330"/>
    </location>
</feature>
<feature type="transmembrane region" description="Helical" evidence="6">
    <location>
        <begin position="342"/>
        <end position="364"/>
    </location>
</feature>
<accession>A0A0R0B1D1</accession>
<evidence type="ECO:0000256" key="4">
    <source>
        <dbReference type="ARBA" id="ARBA00022989"/>
    </source>
</evidence>
<keyword evidence="8" id="KW-1185">Reference proteome</keyword>
<gene>
    <name evidence="7" type="ORF">ARC23_10495</name>
</gene>
<evidence type="ECO:0008006" key="9">
    <source>
        <dbReference type="Google" id="ProtNLM"/>
    </source>
</evidence>
<keyword evidence="2" id="KW-1003">Cell membrane</keyword>
<dbReference type="OrthoDB" id="5906224at2"/>
<feature type="transmembrane region" description="Helical" evidence="6">
    <location>
        <begin position="405"/>
        <end position="426"/>
    </location>
</feature>
<feature type="transmembrane region" description="Helical" evidence="6">
    <location>
        <begin position="32"/>
        <end position="51"/>
    </location>
</feature>
<evidence type="ECO:0000256" key="2">
    <source>
        <dbReference type="ARBA" id="ARBA00022475"/>
    </source>
</evidence>
<feature type="transmembrane region" description="Helical" evidence="6">
    <location>
        <begin position="231"/>
        <end position="254"/>
    </location>
</feature>